<evidence type="ECO:0000259" key="1">
    <source>
        <dbReference type="PROSITE" id="PS51462"/>
    </source>
</evidence>
<reference evidence="2 3" key="1">
    <citation type="journal article" date="2024" name="IMA Fungus">
        <title>IMA Genome - F19 : A genome assembly and annotation guide to empower mycologists, including annotated draft genome sequences of Ceratocystis pirilliformis, Diaporthe australafricana, Fusarium ophioides, Paecilomyces lecythidis, and Sporothrix stenoceras.</title>
        <authorList>
            <person name="Aylward J."/>
            <person name="Wilson A.M."/>
            <person name="Visagie C.M."/>
            <person name="Spraker J."/>
            <person name="Barnes I."/>
            <person name="Buitendag C."/>
            <person name="Ceriani C."/>
            <person name="Del Mar Angel L."/>
            <person name="du Plessis D."/>
            <person name="Fuchs T."/>
            <person name="Gasser K."/>
            <person name="Kramer D."/>
            <person name="Li W."/>
            <person name="Munsamy K."/>
            <person name="Piso A."/>
            <person name="Price J.L."/>
            <person name="Sonnekus B."/>
            <person name="Thomas C."/>
            <person name="van der Nest A."/>
            <person name="van Dijk A."/>
            <person name="van Heerden A."/>
            <person name="van Vuuren N."/>
            <person name="Yilmaz N."/>
            <person name="Duong T.A."/>
            <person name="van der Merwe N.A."/>
            <person name="Wingfield M.J."/>
            <person name="Wingfield B.D."/>
        </authorList>
    </citation>
    <scope>NUCLEOTIDE SEQUENCE [LARGE SCALE GENOMIC DNA]</scope>
    <source>
        <strain evidence="2 3">CMW 18167</strain>
    </source>
</reference>
<dbReference type="Pfam" id="PF00293">
    <property type="entry name" value="NUDIX"/>
    <property type="match status" value="1"/>
</dbReference>
<dbReference type="Pfam" id="PF15916">
    <property type="entry name" value="DUF4743"/>
    <property type="match status" value="1"/>
</dbReference>
<protein>
    <recommendedName>
        <fullName evidence="1">Nudix hydrolase domain-containing protein</fullName>
    </recommendedName>
</protein>
<dbReference type="CDD" id="cd03676">
    <property type="entry name" value="NUDIX_Tnr3_like"/>
    <property type="match status" value="1"/>
</dbReference>
<name>A0ABR3Y3P0_9EURO</name>
<dbReference type="Gene3D" id="3.90.79.10">
    <property type="entry name" value="Nucleoside Triphosphate Pyrophosphohydrolase"/>
    <property type="match status" value="1"/>
</dbReference>
<proteinExistence type="predicted"/>
<organism evidence="2 3">
    <name type="scientific">Paecilomyces lecythidis</name>
    <dbReference type="NCBI Taxonomy" id="3004212"/>
    <lineage>
        <taxon>Eukaryota</taxon>
        <taxon>Fungi</taxon>
        <taxon>Dikarya</taxon>
        <taxon>Ascomycota</taxon>
        <taxon>Pezizomycotina</taxon>
        <taxon>Eurotiomycetes</taxon>
        <taxon>Eurotiomycetidae</taxon>
        <taxon>Eurotiales</taxon>
        <taxon>Thermoascaceae</taxon>
        <taxon>Paecilomyces</taxon>
    </lineage>
</organism>
<dbReference type="EMBL" id="JAVDPF010000006">
    <property type="protein sequence ID" value="KAL1882555.1"/>
    <property type="molecule type" value="Genomic_DNA"/>
</dbReference>
<keyword evidence="3" id="KW-1185">Reference proteome</keyword>
<feature type="domain" description="Nudix hydrolase" evidence="1">
    <location>
        <begin position="127"/>
        <end position="276"/>
    </location>
</feature>
<comment type="caution">
    <text evidence="2">The sequence shown here is derived from an EMBL/GenBank/DDBJ whole genome shotgun (WGS) entry which is preliminary data.</text>
</comment>
<dbReference type="SUPFAM" id="SSF55811">
    <property type="entry name" value="Nudix"/>
    <property type="match status" value="1"/>
</dbReference>
<accession>A0ABR3Y3P0</accession>
<dbReference type="InterPro" id="IPR000086">
    <property type="entry name" value="NUDIX_hydrolase_dom"/>
</dbReference>
<sequence length="308" mass="34985">MASNLSVVNDGDSFSYTESEFLYYRFYVPDVQAALGYILPVVADALRHIPSWIVDDDTHRIYLTGGKNVAERSDVMKKTVFALRDTRKFDILSRWRNETFPVYGPQKEILFHLERSACPLFGVVTYGVHAVAFVPPQTESEELKIWVSRRAKTKQTYGGMLDCTAAGGVSSGETSLETLVKECQEEASLSPDYVWKHATAGGIVTHFYVRDKRAGGEAGFLQPEGQYVYDIPLPPHIICKNQDGEVDEFFLWTAVEIRRALINREFKPNSALVMLDFLIRHGVLTPENEPDYIEIVSRLHRRLSFPLR</sequence>
<dbReference type="PROSITE" id="PS51462">
    <property type="entry name" value="NUDIX"/>
    <property type="match status" value="1"/>
</dbReference>
<gene>
    <name evidence="2" type="ORF">Plec18167_002971</name>
</gene>
<evidence type="ECO:0000313" key="2">
    <source>
        <dbReference type="EMBL" id="KAL1882555.1"/>
    </source>
</evidence>
<evidence type="ECO:0000313" key="3">
    <source>
        <dbReference type="Proteomes" id="UP001583193"/>
    </source>
</evidence>
<dbReference type="Proteomes" id="UP001583193">
    <property type="component" value="Unassembled WGS sequence"/>
</dbReference>
<dbReference type="PANTHER" id="PTHR13622:SF8">
    <property type="entry name" value="THIAMIN PYROPHOSPHOKINASE 1"/>
    <property type="match status" value="1"/>
</dbReference>
<dbReference type="InterPro" id="IPR031804">
    <property type="entry name" value="DUF4743"/>
</dbReference>
<dbReference type="PANTHER" id="PTHR13622">
    <property type="entry name" value="THIAMIN PYROPHOSPHOKINASE"/>
    <property type="match status" value="1"/>
</dbReference>
<dbReference type="InterPro" id="IPR015797">
    <property type="entry name" value="NUDIX_hydrolase-like_dom_sf"/>
</dbReference>